<protein>
    <recommendedName>
        <fullName evidence="4">LGFP repeat-containing protein</fullName>
    </recommendedName>
</protein>
<dbReference type="AlphaFoldDB" id="A0A6L9W795"/>
<reference evidence="2 3" key="1">
    <citation type="submission" date="2019-12" db="EMBL/GenBank/DDBJ databases">
        <title>the WGS of Blastococcus saxobsidens 67B17.</title>
        <authorList>
            <person name="Jiang Z."/>
        </authorList>
    </citation>
    <scope>NUCLEOTIDE SEQUENCE [LARGE SCALE GENOMIC DNA]</scope>
    <source>
        <strain evidence="2 3">67B17</strain>
    </source>
</reference>
<keyword evidence="1" id="KW-0732">Signal</keyword>
<feature type="non-terminal residue" evidence="2">
    <location>
        <position position="836"/>
    </location>
</feature>
<name>A0A6L9W795_9ACTN</name>
<evidence type="ECO:0000313" key="2">
    <source>
        <dbReference type="EMBL" id="NEK87953.1"/>
    </source>
</evidence>
<dbReference type="Proteomes" id="UP000479241">
    <property type="component" value="Unassembled WGS sequence"/>
</dbReference>
<feature type="chain" id="PRO_5026674599" description="LGFP repeat-containing protein" evidence="1">
    <location>
        <begin position="24"/>
        <end position="836"/>
    </location>
</feature>
<proteinExistence type="predicted"/>
<evidence type="ECO:0008006" key="4">
    <source>
        <dbReference type="Google" id="ProtNLM"/>
    </source>
</evidence>
<evidence type="ECO:0000313" key="3">
    <source>
        <dbReference type="Proteomes" id="UP000479241"/>
    </source>
</evidence>
<dbReference type="InterPro" id="IPR013207">
    <property type="entry name" value="LGFP"/>
</dbReference>
<accession>A0A6L9W795</accession>
<evidence type="ECO:0000256" key="1">
    <source>
        <dbReference type="SAM" id="SignalP"/>
    </source>
</evidence>
<gene>
    <name evidence="2" type="ORF">GCU60_19625</name>
</gene>
<dbReference type="Pfam" id="PF08310">
    <property type="entry name" value="LGFP"/>
    <property type="match status" value="10"/>
</dbReference>
<comment type="caution">
    <text evidence="2">The sequence shown here is derived from an EMBL/GenBank/DDBJ whole genome shotgun (WGS) entry which is preliminary data.</text>
</comment>
<feature type="signal peptide" evidence="1">
    <location>
        <begin position="1"/>
        <end position="23"/>
    </location>
</feature>
<organism evidence="2 3">
    <name type="scientific">Blastococcus saxobsidens</name>
    <dbReference type="NCBI Taxonomy" id="138336"/>
    <lineage>
        <taxon>Bacteria</taxon>
        <taxon>Bacillati</taxon>
        <taxon>Actinomycetota</taxon>
        <taxon>Actinomycetes</taxon>
        <taxon>Geodermatophilales</taxon>
        <taxon>Geodermatophilaceae</taxon>
        <taxon>Blastococcus</taxon>
    </lineage>
</organism>
<dbReference type="EMBL" id="JAAGWG010000061">
    <property type="protein sequence ID" value="NEK87953.1"/>
    <property type="molecule type" value="Genomic_DNA"/>
</dbReference>
<sequence>MTGLRRAVAVVAAAACALVVAVATDDRPRAVQLVESADTSNFRAGNIISDQLFYDGNAMSAGDVQAFLESKNPRCVPAADGTPCLQDARQDTYTRPADSLCPGTYVGAPSESAATIIAKVGAACGISQRVLLVILQKEQSLVTSSGSSLKPVKYEKAMGYGCPDTAPCNPRYAHLFNQLYSAASRYQYYAQNPDAFNHRAGRVNTVRFHPNAACGSSQVFIENRATAGLYNYTPYQPNGPALAAGRGSGDGCSAYGNRNFWIYFTDWFGSTQVPGAAEVTGRYAATGGDSGPLGAGRADVVCGLRNGGCFQSYANGAIYWSPASGARIVGNGAVRDRWASLTWEVGSLGYPVSDTTCGLRDGGCFQHFQGGSIYWTQGTGARVLSGAIRDRWAAQGWESGSLGYPTTDVTPIAGGQFAHFQGGSVYWSQATGARVLSGVVRDRWAAQGWETGSLGYPTTDVTPIAGGLFAHFQGGSVYWSQATGARALSTPVRNRWGAHGWENGALGFPVDEAVATPGGKGQAVRFERGWIYWSQATGAWRVDGPVRDAWLAAGADGGTLGMPVADARTTADGVARIGDFQGGSVSVHPGVGTHVLSAPVVVAWRAEGGETGSLGYPTSGAVPTADGRAAVVTFERGEVHATATAGHALSGAVLDRYRAAGGLSGELGRATTGVTALPGGGRFAHFQGGSIYWTQATGARVLSGAVRERWGTTGWENGPLGYPTSDMTALPGGGQFARFQGGSVYWTQAAGTKALTGAVHDRYEAAGGASGALGLPTTDVLTLAGGGRYAHFQGGSIYWTQATGARVLTGAVRDRWAAQGWENGPLGYPTSDVNTL</sequence>